<evidence type="ECO:0000313" key="1">
    <source>
        <dbReference type="Ensembl" id="ENSCWAP00000002723.1"/>
    </source>
</evidence>
<protein>
    <recommendedName>
        <fullName evidence="3">von Willebrand factor A domain-containing protein 5A</fullName>
    </recommendedName>
</protein>
<evidence type="ECO:0000313" key="2">
    <source>
        <dbReference type="Proteomes" id="UP000694540"/>
    </source>
</evidence>
<keyword evidence="2" id="KW-1185">Reference proteome</keyword>
<reference evidence="1" key="2">
    <citation type="submission" date="2025-09" db="UniProtKB">
        <authorList>
            <consortium name="Ensembl"/>
        </authorList>
    </citation>
    <scope>IDENTIFICATION</scope>
</reference>
<dbReference type="Proteomes" id="UP000694540">
    <property type="component" value="Unplaced"/>
</dbReference>
<dbReference type="PANTHER" id="PTHR45737">
    <property type="entry name" value="VON WILLEBRAND FACTOR A DOMAIN-CONTAINING PROTEIN 5A"/>
    <property type="match status" value="1"/>
</dbReference>
<evidence type="ECO:0008006" key="3">
    <source>
        <dbReference type="Google" id="ProtNLM"/>
    </source>
</evidence>
<dbReference type="GeneTree" id="ENSGT00940000159961"/>
<proteinExistence type="predicted"/>
<dbReference type="PANTHER" id="PTHR45737:SF6">
    <property type="entry name" value="VON WILLEBRAND FACTOR A DOMAIN-CONTAINING PROTEIN 5A"/>
    <property type="match status" value="1"/>
</dbReference>
<reference evidence="1" key="1">
    <citation type="submission" date="2025-08" db="UniProtKB">
        <authorList>
            <consortium name="Ensembl"/>
        </authorList>
    </citation>
    <scope>IDENTIFICATION</scope>
</reference>
<accession>A0A8C3VSA4</accession>
<dbReference type="AlphaFoldDB" id="A0A8C3VSA4"/>
<sequence>MGFRETSASDKKDVLEVSIESGVISSYTAFIAINKDLNKPVQRPLARRDVPRPFLLSATAVMSSKHACRLDRPYALGHRQKKKGLSLRETSPELERAHSCNKRTNLETHHPVLGENYLVQLISLQKADGSWDLSEGLALVLGMKLQDIQDAFTIKNANLTSWATVLAVLWLHANGQDLKCEWELLERKAVVWIHKHAGSVRHLLVTNAIAFLKSPVDPAVFAL</sequence>
<organism evidence="1 2">
    <name type="scientific">Catagonus wagneri</name>
    <name type="common">Chacoan peccary</name>
    <dbReference type="NCBI Taxonomy" id="51154"/>
    <lineage>
        <taxon>Eukaryota</taxon>
        <taxon>Metazoa</taxon>
        <taxon>Chordata</taxon>
        <taxon>Craniata</taxon>
        <taxon>Vertebrata</taxon>
        <taxon>Euteleostomi</taxon>
        <taxon>Mammalia</taxon>
        <taxon>Eutheria</taxon>
        <taxon>Laurasiatheria</taxon>
        <taxon>Artiodactyla</taxon>
        <taxon>Suina</taxon>
        <taxon>Tayassuidae</taxon>
        <taxon>Catagonus</taxon>
    </lineage>
</organism>
<dbReference type="Ensembl" id="ENSCWAT00000002965.1">
    <property type="protein sequence ID" value="ENSCWAP00000002723.1"/>
    <property type="gene ID" value="ENSCWAG00000002190.1"/>
</dbReference>
<name>A0A8C3VSA4_9CETA</name>